<name>A0A2S2CR21_9PROT</name>
<dbReference type="InterPro" id="IPR029044">
    <property type="entry name" value="Nucleotide-diphossugar_trans"/>
</dbReference>
<proteinExistence type="predicted"/>
<dbReference type="OrthoDB" id="7299541at2"/>
<dbReference type="Proteomes" id="UP000245629">
    <property type="component" value="Chromosome 2"/>
</dbReference>
<dbReference type="EMBL" id="CP029353">
    <property type="protein sequence ID" value="AWK86899.1"/>
    <property type="molecule type" value="Genomic_DNA"/>
</dbReference>
<dbReference type="RefSeq" id="WP_109327482.1">
    <property type="nucleotide sequence ID" value="NZ_CP029353.1"/>
</dbReference>
<protein>
    <recommendedName>
        <fullName evidence="3">Glycosyltransferase 2-like domain-containing protein</fullName>
    </recommendedName>
</protein>
<reference evidence="2" key="1">
    <citation type="submission" date="2018-05" db="EMBL/GenBank/DDBJ databases">
        <title>Azospirillum thermophila sp. nov., a novel isolated from hot spring.</title>
        <authorList>
            <person name="Zhao Z."/>
        </authorList>
    </citation>
    <scope>NUCLEOTIDE SEQUENCE [LARGE SCALE GENOMIC DNA]</scope>
    <source>
        <strain evidence="2">CFH 70021</strain>
    </source>
</reference>
<accession>A0A2S2CR21</accession>
<sequence length="219" mass="24912">MREETPRGNCHAHKIGYGAATGDIIVAMSDDARLVAGWADKALAFLQEREKQNPLLSVGLHRMDFLIGTVFGLYYPYYPFVRRSTLEAVGGYFSDDYRAHFTDPDLALRIWSAGGRCEILPERVLQIVERAPGAASVGTPMKGTALAQDMATFLSRWGDRYGRGWDLSHLRGFNLDIRGLMQLCLVRDHTVHFNDPRLVELWQNFQRNHVLYHDDMLDN</sequence>
<evidence type="ECO:0008006" key="3">
    <source>
        <dbReference type="Google" id="ProtNLM"/>
    </source>
</evidence>
<dbReference type="SUPFAM" id="SSF53448">
    <property type="entry name" value="Nucleotide-diphospho-sugar transferases"/>
    <property type="match status" value="1"/>
</dbReference>
<dbReference type="KEGG" id="azz:DEW08_12265"/>
<evidence type="ECO:0000313" key="1">
    <source>
        <dbReference type="EMBL" id="AWK86899.1"/>
    </source>
</evidence>
<evidence type="ECO:0000313" key="2">
    <source>
        <dbReference type="Proteomes" id="UP000245629"/>
    </source>
</evidence>
<dbReference type="Gene3D" id="3.90.550.10">
    <property type="entry name" value="Spore Coat Polysaccharide Biosynthesis Protein SpsA, Chain A"/>
    <property type="match status" value="1"/>
</dbReference>
<dbReference type="AlphaFoldDB" id="A0A2S2CR21"/>
<keyword evidence="2" id="KW-1185">Reference proteome</keyword>
<gene>
    <name evidence="1" type="ORF">DEW08_12265</name>
</gene>
<organism evidence="1 2">
    <name type="scientific">Azospirillum thermophilum</name>
    <dbReference type="NCBI Taxonomy" id="2202148"/>
    <lineage>
        <taxon>Bacteria</taxon>
        <taxon>Pseudomonadati</taxon>
        <taxon>Pseudomonadota</taxon>
        <taxon>Alphaproteobacteria</taxon>
        <taxon>Rhodospirillales</taxon>
        <taxon>Azospirillaceae</taxon>
        <taxon>Azospirillum</taxon>
    </lineage>
</organism>